<protein>
    <submittedName>
        <fullName evidence="2">Phage tail protein</fullName>
    </submittedName>
</protein>
<dbReference type="Proteomes" id="UP001597557">
    <property type="component" value="Unassembled WGS sequence"/>
</dbReference>
<dbReference type="RefSeq" id="WP_377187916.1">
    <property type="nucleotide sequence ID" value="NZ_JBHUPD010000003.1"/>
</dbReference>
<reference evidence="3" key="1">
    <citation type="journal article" date="2019" name="Int. J. Syst. Evol. Microbiol.">
        <title>The Global Catalogue of Microorganisms (GCM) 10K type strain sequencing project: providing services to taxonomists for standard genome sequencing and annotation.</title>
        <authorList>
            <consortium name="The Broad Institute Genomics Platform"/>
            <consortium name="The Broad Institute Genome Sequencing Center for Infectious Disease"/>
            <person name="Wu L."/>
            <person name="Ma J."/>
        </authorList>
    </citation>
    <scope>NUCLEOTIDE SEQUENCE [LARGE SCALE GENOMIC DNA]</scope>
    <source>
        <strain evidence="3">KCTC 22437</strain>
    </source>
</reference>
<organism evidence="2 3">
    <name type="scientific">Mucilaginibacter ximonensis</name>
    <dbReference type="NCBI Taxonomy" id="538021"/>
    <lineage>
        <taxon>Bacteria</taxon>
        <taxon>Pseudomonadati</taxon>
        <taxon>Bacteroidota</taxon>
        <taxon>Sphingobacteriia</taxon>
        <taxon>Sphingobacteriales</taxon>
        <taxon>Sphingobacteriaceae</taxon>
        <taxon>Mucilaginibacter</taxon>
    </lineage>
</organism>
<comment type="caution">
    <text evidence="2">The sequence shown here is derived from an EMBL/GenBank/DDBJ whole genome shotgun (WGS) entry which is preliminary data.</text>
</comment>
<evidence type="ECO:0000313" key="3">
    <source>
        <dbReference type="Proteomes" id="UP001597557"/>
    </source>
</evidence>
<feature type="domain" description="Tail spike" evidence="1">
    <location>
        <begin position="132"/>
        <end position="454"/>
    </location>
</feature>
<sequence length="468" mass="52717">MNTAEITIYKFAGNDVRAVIDPEASNAQDTGIMRGDTLNLTFKLAQFVGFQIGDYCKLDGLTYRINRDVEFVKTFKRDFSYTMTMEGPYHQLSRPYYFTYDSHNELTEGTFPLTGRPIDFVTLAVKNMNRLFPTENWQVGSVLDGDYQTIEFDGQNCLEALTKVAESYQTEFTVESNKINLILSQPNSGITLEYGKGKALWSIERKNADVSKGIFTRLYVYGSSKNLGDNYRNGAQRLRMPDKLYLDKNVNLFGLYEKTVKFDGSDNLAEIFPTRTGVVTAVGDITTFTDDTMDFDVNLYPLPNGDKAKVTFNTGLLAGYTFEIGSYNNVTKTFVIVSSTTQTQSVPSEALKPAVGDEYVLVDMLMPDAYYTDAEHRLQVAGQKYLDDNGPAKFTFTVACNPVYFRDNSIRIKNGSSLTLVMTEANIQMQIRVVGFTRNLRNRNLYTSLTLANTVLPQTPIVKLFNKI</sequence>
<dbReference type="Pfam" id="PF06605">
    <property type="entry name" value="Prophage_tail"/>
    <property type="match status" value="1"/>
</dbReference>
<evidence type="ECO:0000259" key="1">
    <source>
        <dbReference type="Pfam" id="PF06605"/>
    </source>
</evidence>
<dbReference type="InterPro" id="IPR010572">
    <property type="entry name" value="Tail_dom"/>
</dbReference>
<dbReference type="EMBL" id="JBHUPD010000003">
    <property type="protein sequence ID" value="MFD2874033.1"/>
    <property type="molecule type" value="Genomic_DNA"/>
</dbReference>
<gene>
    <name evidence="2" type="ORF">ACFS5N_16240</name>
</gene>
<proteinExistence type="predicted"/>
<keyword evidence="3" id="KW-1185">Reference proteome</keyword>
<accession>A0ABW5YF98</accession>
<name>A0ABW5YF98_9SPHI</name>
<evidence type="ECO:0000313" key="2">
    <source>
        <dbReference type="EMBL" id="MFD2874033.1"/>
    </source>
</evidence>